<accession>A0A9D1IXS1</accession>
<dbReference type="Proteomes" id="UP000824239">
    <property type="component" value="Unassembled WGS sequence"/>
</dbReference>
<proteinExistence type="predicted"/>
<gene>
    <name evidence="2" type="ORF">IAA53_07795</name>
</gene>
<comment type="caution">
    <text evidence="2">The sequence shown here is derived from an EMBL/GenBank/DDBJ whole genome shotgun (WGS) entry which is preliminary data.</text>
</comment>
<protein>
    <submittedName>
        <fullName evidence="2">GNAT family N-acetyltransferase</fullName>
    </submittedName>
</protein>
<dbReference type="PROSITE" id="PS51186">
    <property type="entry name" value="GNAT"/>
    <property type="match status" value="1"/>
</dbReference>
<dbReference type="AlphaFoldDB" id="A0A9D1IXS1"/>
<dbReference type="SUPFAM" id="SSF55729">
    <property type="entry name" value="Acyl-CoA N-acyltransferases (Nat)"/>
    <property type="match status" value="1"/>
</dbReference>
<dbReference type="Pfam" id="PF00583">
    <property type="entry name" value="Acetyltransf_1"/>
    <property type="match status" value="1"/>
</dbReference>
<dbReference type="EMBL" id="DVHE01000058">
    <property type="protein sequence ID" value="HIR51173.1"/>
    <property type="molecule type" value="Genomic_DNA"/>
</dbReference>
<dbReference type="InterPro" id="IPR000182">
    <property type="entry name" value="GNAT_dom"/>
</dbReference>
<name>A0A9D1IXS1_9FIRM</name>
<evidence type="ECO:0000313" key="2">
    <source>
        <dbReference type="EMBL" id="HIR51173.1"/>
    </source>
</evidence>
<sequence>MLIPFDAAHREAYLAMARDFYASDAVDHPIPPAQMERTYDQVLAGSPYVAGYLFSHQGQIAGYALLMKSWSQEAGGIVIWVDEIYVAPEARGAGLGTAFFQALPSLFPEAAAFRLELEPDNQKARALYGRMGFSPLGYDQMVRIVQNNP</sequence>
<dbReference type="GO" id="GO:0016747">
    <property type="term" value="F:acyltransferase activity, transferring groups other than amino-acyl groups"/>
    <property type="evidence" value="ECO:0007669"/>
    <property type="project" value="InterPro"/>
</dbReference>
<evidence type="ECO:0000259" key="1">
    <source>
        <dbReference type="PROSITE" id="PS51186"/>
    </source>
</evidence>
<reference evidence="2" key="1">
    <citation type="submission" date="2020-10" db="EMBL/GenBank/DDBJ databases">
        <authorList>
            <person name="Gilroy R."/>
        </authorList>
    </citation>
    <scope>NUCLEOTIDE SEQUENCE</scope>
    <source>
        <strain evidence="2">ChiBcec15-4380</strain>
    </source>
</reference>
<reference evidence="2" key="2">
    <citation type="journal article" date="2021" name="PeerJ">
        <title>Extensive microbial diversity within the chicken gut microbiome revealed by metagenomics and culture.</title>
        <authorList>
            <person name="Gilroy R."/>
            <person name="Ravi A."/>
            <person name="Getino M."/>
            <person name="Pursley I."/>
            <person name="Horton D.L."/>
            <person name="Alikhan N.F."/>
            <person name="Baker D."/>
            <person name="Gharbi K."/>
            <person name="Hall N."/>
            <person name="Watson M."/>
            <person name="Adriaenssens E.M."/>
            <person name="Foster-Nyarko E."/>
            <person name="Jarju S."/>
            <person name="Secka A."/>
            <person name="Antonio M."/>
            <person name="Oren A."/>
            <person name="Chaudhuri R.R."/>
            <person name="La Ragione R."/>
            <person name="Hildebrand F."/>
            <person name="Pallen M.J."/>
        </authorList>
    </citation>
    <scope>NUCLEOTIDE SEQUENCE</scope>
    <source>
        <strain evidence="2">ChiBcec15-4380</strain>
    </source>
</reference>
<evidence type="ECO:0000313" key="3">
    <source>
        <dbReference type="Proteomes" id="UP000824239"/>
    </source>
</evidence>
<organism evidence="2 3">
    <name type="scientific">Candidatus Avoscillospira avicola</name>
    <dbReference type="NCBI Taxonomy" id="2840706"/>
    <lineage>
        <taxon>Bacteria</taxon>
        <taxon>Bacillati</taxon>
        <taxon>Bacillota</taxon>
        <taxon>Clostridia</taxon>
        <taxon>Eubacteriales</taxon>
        <taxon>Oscillospiraceae</taxon>
        <taxon>Oscillospiraceae incertae sedis</taxon>
        <taxon>Candidatus Avoscillospira</taxon>
    </lineage>
</organism>
<feature type="domain" description="N-acetyltransferase" evidence="1">
    <location>
        <begin position="1"/>
        <end position="149"/>
    </location>
</feature>
<dbReference type="Gene3D" id="3.40.630.30">
    <property type="match status" value="1"/>
</dbReference>
<dbReference type="CDD" id="cd04301">
    <property type="entry name" value="NAT_SF"/>
    <property type="match status" value="1"/>
</dbReference>
<dbReference type="InterPro" id="IPR016181">
    <property type="entry name" value="Acyl_CoA_acyltransferase"/>
</dbReference>